<reference evidence="1" key="1">
    <citation type="journal article" date="2021" name="Front. Microbiol.">
        <title>Comprehensive Comparative Genomics and Phenotyping of Methylobacterium Species.</title>
        <authorList>
            <person name="Alessa O."/>
            <person name="Ogura Y."/>
            <person name="Fujitani Y."/>
            <person name="Takami H."/>
            <person name="Hayashi T."/>
            <person name="Sahin N."/>
            <person name="Tani A."/>
        </authorList>
    </citation>
    <scope>NUCLEOTIDE SEQUENCE</scope>
    <source>
        <strain evidence="1">DSM 19015</strain>
    </source>
</reference>
<dbReference type="EMBL" id="BPQP01000072">
    <property type="protein sequence ID" value="GJD96911.1"/>
    <property type="molecule type" value="Genomic_DNA"/>
</dbReference>
<dbReference type="Proteomes" id="UP001055125">
    <property type="component" value="Unassembled WGS sequence"/>
</dbReference>
<dbReference type="RefSeq" id="WP_379003040.1">
    <property type="nucleotide sequence ID" value="NZ_JBHSNE010000045.1"/>
</dbReference>
<accession>A0ABQ4S1N8</accession>
<sequence length="62" mass="6528">MNGSSDGRTFAVKARLKAQKLNAEPFAAIRLPRLPASEVASIAGLEAVRRALDEFVTGSLSA</sequence>
<organism evidence="1 2">
    <name type="scientific">Methylobacterium iners</name>
    <dbReference type="NCBI Taxonomy" id="418707"/>
    <lineage>
        <taxon>Bacteria</taxon>
        <taxon>Pseudomonadati</taxon>
        <taxon>Pseudomonadota</taxon>
        <taxon>Alphaproteobacteria</taxon>
        <taxon>Hyphomicrobiales</taxon>
        <taxon>Methylobacteriaceae</taxon>
        <taxon>Methylobacterium</taxon>
    </lineage>
</organism>
<reference evidence="1" key="2">
    <citation type="submission" date="2021-08" db="EMBL/GenBank/DDBJ databases">
        <authorList>
            <person name="Tani A."/>
            <person name="Ola A."/>
            <person name="Ogura Y."/>
            <person name="Katsura K."/>
            <person name="Hayashi T."/>
        </authorList>
    </citation>
    <scope>NUCLEOTIDE SEQUENCE</scope>
    <source>
        <strain evidence="1">DSM 19015</strain>
    </source>
</reference>
<comment type="caution">
    <text evidence="1">The sequence shown here is derived from an EMBL/GenBank/DDBJ whole genome shotgun (WGS) entry which is preliminary data.</text>
</comment>
<gene>
    <name evidence="1" type="ORF">OCOJLMKI_4138</name>
</gene>
<protein>
    <submittedName>
        <fullName evidence="1">Uncharacterized protein</fullName>
    </submittedName>
</protein>
<proteinExistence type="predicted"/>
<evidence type="ECO:0000313" key="1">
    <source>
        <dbReference type="EMBL" id="GJD96911.1"/>
    </source>
</evidence>
<name>A0ABQ4S1N8_9HYPH</name>
<keyword evidence="2" id="KW-1185">Reference proteome</keyword>
<evidence type="ECO:0000313" key="2">
    <source>
        <dbReference type="Proteomes" id="UP001055125"/>
    </source>
</evidence>